<gene>
    <name evidence="1" type="ORF">NYPRO_LOCUS23452</name>
</gene>
<keyword evidence="2" id="KW-1185">Reference proteome</keyword>
<dbReference type="Proteomes" id="UP000645828">
    <property type="component" value="Unassembled WGS sequence"/>
</dbReference>
<dbReference type="EMBL" id="CAJHUB010000771">
    <property type="protein sequence ID" value="CAD7690658.1"/>
    <property type="molecule type" value="Genomic_DNA"/>
</dbReference>
<accession>A0A811ZNU1</accession>
<sequence length="169" mass="18481">MLLSGHSFTTTAEQETVCDIEEKLHSVAWTWSRSWPPQPPAHPQQRAVSCRWAGHHHLQRGVLLPGGTLPAFLPHLEPSEDHGLTRGHLVALSCVPGIADTMHQITALVPNTMNIKITALPKHKSSMWMGGSNQPCPPASSRGASASKQEYESCPLHHPSQIIIIKPHT</sequence>
<dbReference type="AlphaFoldDB" id="A0A811ZNU1"/>
<organism evidence="1 2">
    <name type="scientific">Nyctereutes procyonoides</name>
    <name type="common">Raccoon dog</name>
    <name type="synonym">Canis procyonoides</name>
    <dbReference type="NCBI Taxonomy" id="34880"/>
    <lineage>
        <taxon>Eukaryota</taxon>
        <taxon>Metazoa</taxon>
        <taxon>Chordata</taxon>
        <taxon>Craniata</taxon>
        <taxon>Vertebrata</taxon>
        <taxon>Euteleostomi</taxon>
        <taxon>Mammalia</taxon>
        <taxon>Eutheria</taxon>
        <taxon>Laurasiatheria</taxon>
        <taxon>Carnivora</taxon>
        <taxon>Caniformia</taxon>
        <taxon>Canidae</taxon>
        <taxon>Nyctereutes</taxon>
    </lineage>
</organism>
<evidence type="ECO:0000313" key="1">
    <source>
        <dbReference type="EMBL" id="CAD7690658.1"/>
    </source>
</evidence>
<reference evidence="1" key="1">
    <citation type="submission" date="2020-12" db="EMBL/GenBank/DDBJ databases">
        <authorList>
            <consortium name="Molecular Ecology Group"/>
        </authorList>
    </citation>
    <scope>NUCLEOTIDE SEQUENCE</scope>
    <source>
        <strain evidence="1">TBG_1078</strain>
    </source>
</reference>
<protein>
    <submittedName>
        <fullName evidence="1">(raccoon dog) hypothetical protein</fullName>
    </submittedName>
</protein>
<name>A0A811ZNU1_NYCPR</name>
<comment type="caution">
    <text evidence="1">The sequence shown here is derived from an EMBL/GenBank/DDBJ whole genome shotgun (WGS) entry which is preliminary data.</text>
</comment>
<evidence type="ECO:0000313" key="2">
    <source>
        <dbReference type="Proteomes" id="UP000645828"/>
    </source>
</evidence>
<proteinExistence type="predicted"/>